<feature type="domain" description="Cation/H(+) antiporter central" evidence="12">
    <location>
        <begin position="512"/>
        <end position="634"/>
    </location>
</feature>
<dbReference type="InterPro" id="IPR038770">
    <property type="entry name" value="Na+/solute_symporter_sf"/>
</dbReference>
<sequence length="810" mass="89076">MTRLAPAMEAKRESLVQDAVNIVIGHRRHTGNNTYVCHFSGRINSSGIWYGDDPLAFSAPLLMVQLSLISIITRAIYFLLKPFGQPMIVSQILGGLILGPSVLGRNPAFSAKVFPTMGKTVLDTFSVFGFMLFLFLIGVKMDLSMALKSGKRALVIGILGFVFPYALAGFVAFLLRHFVTMDNDISRALPFVVALLSVTAFPVIACFLAELKILNSEIGRLAASSSIICDICSWSIMSLRFAAKVAMVQPLTSSIGSILSSALLIAFIVFGIRPAALWAIRHTPEGKPVKEVYIFALFVALMGCGFLGEAIGIHGIFASFILGLVIPDGPPLGAALVERLDCFVSGLLMPIFFTICGLRTDVFAIQNLKNVLIVLFIVFIAFLGKIIGTILPPLYCRIPFRDALSLALVMNSKGIVEIAALVGWKDDHTLDDQCFTLLVISVVAITGVISPLVRSLYDPSRRYLAYRRRTILHAKRDAELRILACIHSRDNVRAILNILEASNPTKESPINVYILHLVELVGRATSLLVAHRLREKPSPNPTQSERIFNVFRHYEQNNNGFVTVQCFTGVSPQATMHNDVCSLALEKRTCLIIIPFHKQWVAEGRVESSHVLRNLNCNVVEKAPCSVGILVDRGHLRNSRAVLESSSLYHVAVLFFGGADDREALAYGGRMAEHPNIRLTVFRFSASTDILGGSTASRTLDNGILNDFRLNTGRNERVVYQEEVVTDETGMLNVIQYMENAYNLVMVGRRHEESQFMSRLSGWSDCPELGAVGDVLAAPDFKGGVSVLVVQQQARVWGMLDPEHSTHLKT</sequence>
<name>A0A834Z059_TETSI</name>
<feature type="transmembrane region" description="Helical" evidence="10">
    <location>
        <begin position="221"/>
        <end position="243"/>
    </location>
</feature>
<dbReference type="GO" id="GO:0006885">
    <property type="term" value="P:regulation of pH"/>
    <property type="evidence" value="ECO:0007669"/>
    <property type="project" value="TreeGrafter"/>
</dbReference>
<keyword evidence="8 10" id="KW-0472">Membrane</keyword>
<dbReference type="Proteomes" id="UP000655225">
    <property type="component" value="Unassembled WGS sequence"/>
</dbReference>
<dbReference type="InterPro" id="IPR057290">
    <property type="entry name" value="CHX17_C"/>
</dbReference>
<evidence type="ECO:0000256" key="6">
    <source>
        <dbReference type="ARBA" id="ARBA00022989"/>
    </source>
</evidence>
<dbReference type="AlphaFoldDB" id="A0A834Z059"/>
<evidence type="ECO:0000256" key="10">
    <source>
        <dbReference type="SAM" id="Phobius"/>
    </source>
</evidence>
<dbReference type="InterPro" id="IPR006153">
    <property type="entry name" value="Cation/H_exchanger_TM"/>
</dbReference>
<evidence type="ECO:0000313" key="14">
    <source>
        <dbReference type="EMBL" id="KAF8397180.1"/>
    </source>
</evidence>
<dbReference type="GO" id="GO:0006813">
    <property type="term" value="P:potassium ion transport"/>
    <property type="evidence" value="ECO:0007669"/>
    <property type="project" value="UniProtKB-KW"/>
</dbReference>
<dbReference type="GO" id="GO:1902600">
    <property type="term" value="P:proton transmembrane transport"/>
    <property type="evidence" value="ECO:0007669"/>
    <property type="project" value="InterPro"/>
</dbReference>
<evidence type="ECO:0000256" key="3">
    <source>
        <dbReference type="ARBA" id="ARBA00022538"/>
    </source>
</evidence>
<evidence type="ECO:0000256" key="5">
    <source>
        <dbReference type="ARBA" id="ARBA00022958"/>
    </source>
</evidence>
<feature type="domain" description="Cation/H+ exchanger transmembrane" evidence="11">
    <location>
        <begin position="75"/>
        <end position="453"/>
    </location>
</feature>
<comment type="caution">
    <text evidence="14">The sequence shown here is derived from an EMBL/GenBank/DDBJ whole genome shotgun (WGS) entry which is preliminary data.</text>
</comment>
<keyword evidence="5" id="KW-0630">Potassium</keyword>
<feature type="transmembrane region" description="Helical" evidence="10">
    <location>
        <begin position="343"/>
        <end position="364"/>
    </location>
</feature>
<feature type="transmembrane region" description="Helical" evidence="10">
    <location>
        <begin position="255"/>
        <end position="280"/>
    </location>
</feature>
<dbReference type="PANTHER" id="PTHR32468:SF164">
    <property type="entry name" value="OS05G0485000 PROTEIN"/>
    <property type="match status" value="1"/>
</dbReference>
<dbReference type="GO" id="GO:0012505">
    <property type="term" value="C:endomembrane system"/>
    <property type="evidence" value="ECO:0007669"/>
    <property type="project" value="TreeGrafter"/>
</dbReference>
<feature type="transmembrane region" description="Helical" evidence="10">
    <location>
        <begin position="55"/>
        <end position="80"/>
    </location>
</feature>
<evidence type="ECO:0000256" key="7">
    <source>
        <dbReference type="ARBA" id="ARBA00023065"/>
    </source>
</evidence>
<evidence type="ECO:0008006" key="16">
    <source>
        <dbReference type="Google" id="ProtNLM"/>
    </source>
</evidence>
<comment type="subcellular location">
    <subcellularLocation>
        <location evidence="1">Membrane</location>
        <topology evidence="1">Multi-pass membrane protein</topology>
    </subcellularLocation>
</comment>
<accession>A0A834Z059</accession>
<feature type="transmembrane region" description="Helical" evidence="10">
    <location>
        <begin position="87"/>
        <end position="104"/>
    </location>
</feature>
<evidence type="ECO:0000259" key="11">
    <source>
        <dbReference type="Pfam" id="PF00999"/>
    </source>
</evidence>
<dbReference type="Pfam" id="PF23256">
    <property type="entry name" value="CHX17_2nd"/>
    <property type="match status" value="1"/>
</dbReference>
<feature type="transmembrane region" description="Helical" evidence="10">
    <location>
        <begin position="153"/>
        <end position="176"/>
    </location>
</feature>
<dbReference type="OrthoDB" id="1889525at2759"/>
<reference evidence="14 15" key="1">
    <citation type="submission" date="2020-04" db="EMBL/GenBank/DDBJ databases">
        <title>Plant Genome Project.</title>
        <authorList>
            <person name="Zhang R.-G."/>
        </authorList>
    </citation>
    <scope>NUCLEOTIDE SEQUENCE [LARGE SCALE GENOMIC DNA]</scope>
    <source>
        <strain evidence="14">YNK0</strain>
        <tissue evidence="14">Leaf</tissue>
    </source>
</reference>
<dbReference type="InterPro" id="IPR050794">
    <property type="entry name" value="CPA2_transporter"/>
</dbReference>
<comment type="similarity">
    <text evidence="9">Belongs to the monovalent cation:proton antiporter 2 (CPA2) transporter (TC 2.A.37) family. CHX (TC 2.A.37.4) subfamily.</text>
</comment>
<evidence type="ECO:0000259" key="12">
    <source>
        <dbReference type="Pfam" id="PF23256"/>
    </source>
</evidence>
<keyword evidence="3" id="KW-0633">Potassium transport</keyword>
<dbReference type="GO" id="GO:0015297">
    <property type="term" value="F:antiporter activity"/>
    <property type="evidence" value="ECO:0007669"/>
    <property type="project" value="InterPro"/>
</dbReference>
<feature type="transmembrane region" description="Helical" evidence="10">
    <location>
        <begin position="434"/>
        <end position="453"/>
    </location>
</feature>
<feature type="transmembrane region" description="Helical" evidence="10">
    <location>
        <begin position="188"/>
        <end position="209"/>
    </location>
</feature>
<feature type="transmembrane region" description="Helical" evidence="10">
    <location>
        <begin position="124"/>
        <end position="141"/>
    </location>
</feature>
<evidence type="ECO:0000256" key="2">
    <source>
        <dbReference type="ARBA" id="ARBA00022448"/>
    </source>
</evidence>
<protein>
    <recommendedName>
        <fullName evidence="16">Cation/H+ exchanger domain-containing protein</fullName>
    </recommendedName>
</protein>
<dbReference type="InterPro" id="IPR057291">
    <property type="entry name" value="CHX17_2nd"/>
</dbReference>
<keyword evidence="7" id="KW-0406">Ion transport</keyword>
<dbReference type="PANTHER" id="PTHR32468">
    <property type="entry name" value="CATION/H + ANTIPORTER"/>
    <property type="match status" value="1"/>
</dbReference>
<evidence type="ECO:0000256" key="8">
    <source>
        <dbReference type="ARBA" id="ARBA00023136"/>
    </source>
</evidence>
<dbReference type="EMBL" id="JABCRI010000011">
    <property type="protein sequence ID" value="KAF8397180.1"/>
    <property type="molecule type" value="Genomic_DNA"/>
</dbReference>
<dbReference type="OMA" id="MHNDVCY"/>
<keyword evidence="2" id="KW-0813">Transport</keyword>
<evidence type="ECO:0000256" key="4">
    <source>
        <dbReference type="ARBA" id="ARBA00022692"/>
    </source>
</evidence>
<evidence type="ECO:0000256" key="9">
    <source>
        <dbReference type="ARBA" id="ARBA00038341"/>
    </source>
</evidence>
<proteinExistence type="inferred from homology"/>
<evidence type="ECO:0000313" key="15">
    <source>
        <dbReference type="Proteomes" id="UP000655225"/>
    </source>
</evidence>
<dbReference type="Gene3D" id="1.20.1530.20">
    <property type="match status" value="1"/>
</dbReference>
<keyword evidence="6 10" id="KW-1133">Transmembrane helix</keyword>
<dbReference type="GO" id="GO:0016020">
    <property type="term" value="C:membrane"/>
    <property type="evidence" value="ECO:0007669"/>
    <property type="project" value="UniProtKB-SubCell"/>
</dbReference>
<feature type="transmembrane region" description="Helical" evidence="10">
    <location>
        <begin position="292"/>
        <end position="323"/>
    </location>
</feature>
<keyword evidence="15" id="KW-1185">Reference proteome</keyword>
<evidence type="ECO:0000259" key="13">
    <source>
        <dbReference type="Pfam" id="PF23259"/>
    </source>
</evidence>
<gene>
    <name evidence="14" type="ORF">HHK36_016087</name>
</gene>
<evidence type="ECO:0000256" key="1">
    <source>
        <dbReference type="ARBA" id="ARBA00004141"/>
    </source>
</evidence>
<organism evidence="14 15">
    <name type="scientific">Tetracentron sinense</name>
    <name type="common">Spur-leaf</name>
    <dbReference type="NCBI Taxonomy" id="13715"/>
    <lineage>
        <taxon>Eukaryota</taxon>
        <taxon>Viridiplantae</taxon>
        <taxon>Streptophyta</taxon>
        <taxon>Embryophyta</taxon>
        <taxon>Tracheophyta</taxon>
        <taxon>Spermatophyta</taxon>
        <taxon>Magnoliopsida</taxon>
        <taxon>Trochodendrales</taxon>
        <taxon>Trochodendraceae</taxon>
        <taxon>Tetracentron</taxon>
    </lineage>
</organism>
<feature type="transmembrane region" description="Helical" evidence="10">
    <location>
        <begin position="371"/>
        <end position="391"/>
    </location>
</feature>
<dbReference type="Pfam" id="PF23259">
    <property type="entry name" value="CHX17_C"/>
    <property type="match status" value="1"/>
</dbReference>
<keyword evidence="4 10" id="KW-0812">Transmembrane</keyword>
<feature type="domain" description="Cation/H(+) antiporter C-terminal" evidence="13">
    <location>
        <begin position="650"/>
        <end position="793"/>
    </location>
</feature>
<dbReference type="Pfam" id="PF00999">
    <property type="entry name" value="Na_H_Exchanger"/>
    <property type="match status" value="1"/>
</dbReference>